<proteinExistence type="predicted"/>
<name>A0AAD1RQB4_PELCU</name>
<accession>A0AAD1RQB4</accession>
<organism evidence="1 2">
    <name type="scientific">Pelobates cultripes</name>
    <name type="common">Western spadefoot toad</name>
    <dbReference type="NCBI Taxonomy" id="61616"/>
    <lineage>
        <taxon>Eukaryota</taxon>
        <taxon>Metazoa</taxon>
        <taxon>Chordata</taxon>
        <taxon>Craniata</taxon>
        <taxon>Vertebrata</taxon>
        <taxon>Euteleostomi</taxon>
        <taxon>Amphibia</taxon>
        <taxon>Batrachia</taxon>
        <taxon>Anura</taxon>
        <taxon>Pelobatoidea</taxon>
        <taxon>Pelobatidae</taxon>
        <taxon>Pelobates</taxon>
    </lineage>
</organism>
<protein>
    <submittedName>
        <fullName evidence="1">Uncharacterized protein</fullName>
    </submittedName>
</protein>
<evidence type="ECO:0000313" key="2">
    <source>
        <dbReference type="Proteomes" id="UP001295444"/>
    </source>
</evidence>
<dbReference type="AlphaFoldDB" id="A0AAD1RQB4"/>
<keyword evidence="2" id="KW-1185">Reference proteome</keyword>
<reference evidence="1" key="1">
    <citation type="submission" date="2022-03" db="EMBL/GenBank/DDBJ databases">
        <authorList>
            <person name="Alioto T."/>
            <person name="Alioto T."/>
            <person name="Gomez Garrido J."/>
        </authorList>
    </citation>
    <scope>NUCLEOTIDE SEQUENCE</scope>
</reference>
<evidence type="ECO:0000313" key="1">
    <source>
        <dbReference type="EMBL" id="CAH2276125.1"/>
    </source>
</evidence>
<dbReference type="EMBL" id="OW240914">
    <property type="protein sequence ID" value="CAH2276125.1"/>
    <property type="molecule type" value="Genomic_DNA"/>
</dbReference>
<dbReference type="Proteomes" id="UP001295444">
    <property type="component" value="Chromosome 03"/>
</dbReference>
<sequence>MAPPVDLPYSSSEVEVLNTPNDILRSESSNLFSLREDLQAPATKGDIQALMNNIRAFFNADLDIIMEDVSAVTVRV</sequence>
<gene>
    <name evidence="1" type="ORF">PECUL_23A035126</name>
</gene>